<evidence type="ECO:0000256" key="5">
    <source>
        <dbReference type="ARBA" id="ARBA00022741"/>
    </source>
</evidence>
<keyword evidence="2" id="KW-0723">Serine/threonine-protein kinase</keyword>
<keyword evidence="3" id="KW-0808">Transferase</keyword>
<name>A0AAV4CDL7_9GAST</name>
<evidence type="ECO:0000256" key="11">
    <source>
        <dbReference type="ARBA" id="ARBA00048679"/>
    </source>
</evidence>
<dbReference type="InterPro" id="IPR000719">
    <property type="entry name" value="Prot_kinase_dom"/>
</dbReference>
<evidence type="ECO:0000256" key="4">
    <source>
        <dbReference type="ARBA" id="ARBA00022723"/>
    </source>
</evidence>
<evidence type="ECO:0000256" key="6">
    <source>
        <dbReference type="ARBA" id="ARBA00022777"/>
    </source>
</evidence>
<keyword evidence="6 14" id="KW-0418">Kinase</keyword>
<accession>A0AAV4CDL7</accession>
<evidence type="ECO:0000313" key="14">
    <source>
        <dbReference type="EMBL" id="GFO29422.1"/>
    </source>
</evidence>
<evidence type="ECO:0000256" key="1">
    <source>
        <dbReference type="ARBA" id="ARBA00012513"/>
    </source>
</evidence>
<keyword evidence="5" id="KW-0547">Nucleotide-binding</keyword>
<dbReference type="GO" id="GO:0046872">
    <property type="term" value="F:metal ion binding"/>
    <property type="evidence" value="ECO:0007669"/>
    <property type="project" value="UniProtKB-KW"/>
</dbReference>
<evidence type="ECO:0000256" key="12">
    <source>
        <dbReference type="SAM" id="MobiDB-lite"/>
    </source>
</evidence>
<evidence type="ECO:0000256" key="2">
    <source>
        <dbReference type="ARBA" id="ARBA00022527"/>
    </source>
</evidence>
<proteinExistence type="predicted"/>
<gene>
    <name evidence="14" type="ORF">PoB_005592700</name>
</gene>
<dbReference type="Gene3D" id="1.10.510.10">
    <property type="entry name" value="Transferase(Phosphotransferase) domain 1"/>
    <property type="match status" value="1"/>
</dbReference>
<evidence type="ECO:0000259" key="13">
    <source>
        <dbReference type="PROSITE" id="PS50011"/>
    </source>
</evidence>
<evidence type="ECO:0000256" key="8">
    <source>
        <dbReference type="ARBA" id="ARBA00022842"/>
    </source>
</evidence>
<organism evidence="14 15">
    <name type="scientific">Plakobranchus ocellatus</name>
    <dbReference type="NCBI Taxonomy" id="259542"/>
    <lineage>
        <taxon>Eukaryota</taxon>
        <taxon>Metazoa</taxon>
        <taxon>Spiralia</taxon>
        <taxon>Lophotrochozoa</taxon>
        <taxon>Mollusca</taxon>
        <taxon>Gastropoda</taxon>
        <taxon>Heterobranchia</taxon>
        <taxon>Euthyneura</taxon>
        <taxon>Panpulmonata</taxon>
        <taxon>Sacoglossa</taxon>
        <taxon>Placobranchoidea</taxon>
        <taxon>Plakobranchidae</taxon>
        <taxon>Plakobranchus</taxon>
    </lineage>
</organism>
<comment type="catalytic activity">
    <reaction evidence="11">
        <text>L-seryl-[protein] + ATP = O-phospho-L-seryl-[protein] + ADP + H(+)</text>
        <dbReference type="Rhea" id="RHEA:17989"/>
        <dbReference type="Rhea" id="RHEA-COMP:9863"/>
        <dbReference type="Rhea" id="RHEA-COMP:11604"/>
        <dbReference type="ChEBI" id="CHEBI:15378"/>
        <dbReference type="ChEBI" id="CHEBI:29999"/>
        <dbReference type="ChEBI" id="CHEBI:30616"/>
        <dbReference type="ChEBI" id="CHEBI:83421"/>
        <dbReference type="ChEBI" id="CHEBI:456216"/>
        <dbReference type="EC" id="2.7.11.1"/>
    </reaction>
</comment>
<sequence>MNDTVIPSPRPTPRFYTETQLFSTKKLRTSSTPRDHIPPRPPVKSCPPLSRVFPHRTIISHHAQPVSFRHSESSLLSPKYNENSNDSYFEQMFDHAIPIGYGSFGEALKHLHDHNLVHMDIKPDNAFISFDGICKLGDFGLVIDLTKKRDVSDAIEGDPKYLAPELLEGQFGKHADIFSLGIFILELLTDLELPRGGEGWHMLRNGDLPDNFFKDLPTFRFRREKFR</sequence>
<protein>
    <recommendedName>
        <fullName evidence="1">non-specific serine/threonine protein kinase</fullName>
        <ecNumber evidence="1">2.7.11.1</ecNumber>
    </recommendedName>
</protein>
<dbReference type="GO" id="GO:0005524">
    <property type="term" value="F:ATP binding"/>
    <property type="evidence" value="ECO:0007669"/>
    <property type="project" value="UniProtKB-KW"/>
</dbReference>
<evidence type="ECO:0000313" key="15">
    <source>
        <dbReference type="Proteomes" id="UP000735302"/>
    </source>
</evidence>
<dbReference type="InterPro" id="IPR011009">
    <property type="entry name" value="Kinase-like_dom_sf"/>
</dbReference>
<keyword evidence="15" id="KW-1185">Reference proteome</keyword>
<dbReference type="Proteomes" id="UP000735302">
    <property type="component" value="Unassembled WGS sequence"/>
</dbReference>
<dbReference type="GO" id="GO:0005634">
    <property type="term" value="C:nucleus"/>
    <property type="evidence" value="ECO:0007669"/>
    <property type="project" value="TreeGrafter"/>
</dbReference>
<dbReference type="GO" id="GO:0005737">
    <property type="term" value="C:cytoplasm"/>
    <property type="evidence" value="ECO:0007669"/>
    <property type="project" value="TreeGrafter"/>
</dbReference>
<evidence type="ECO:0000256" key="7">
    <source>
        <dbReference type="ARBA" id="ARBA00022840"/>
    </source>
</evidence>
<dbReference type="PANTHER" id="PTHR11042:SF183">
    <property type="entry name" value="MEMBRANE-ASSOCIATED TYROSINE- AND THREONINE-SPECIFIC CDC2-INHIBITORY KINASE"/>
    <property type="match status" value="1"/>
</dbReference>
<dbReference type="GO" id="GO:0051321">
    <property type="term" value="P:meiotic cell cycle"/>
    <property type="evidence" value="ECO:0007669"/>
    <property type="project" value="TreeGrafter"/>
</dbReference>
<dbReference type="PANTHER" id="PTHR11042">
    <property type="entry name" value="EUKARYOTIC TRANSLATION INITIATION FACTOR 2-ALPHA KINASE EIF2-ALPHA KINASE -RELATED"/>
    <property type="match status" value="1"/>
</dbReference>
<dbReference type="GO" id="GO:0110031">
    <property type="term" value="P:negative regulation of G2/MI transition of meiotic cell cycle"/>
    <property type="evidence" value="ECO:0007669"/>
    <property type="project" value="TreeGrafter"/>
</dbReference>
<feature type="region of interest" description="Disordered" evidence="12">
    <location>
        <begin position="25"/>
        <end position="46"/>
    </location>
</feature>
<evidence type="ECO:0000256" key="3">
    <source>
        <dbReference type="ARBA" id="ARBA00022679"/>
    </source>
</evidence>
<dbReference type="PROSITE" id="PS50011">
    <property type="entry name" value="PROTEIN_KINASE_DOM"/>
    <property type="match status" value="1"/>
</dbReference>
<keyword evidence="7" id="KW-0067">ATP-binding</keyword>
<dbReference type="InterPro" id="IPR050339">
    <property type="entry name" value="CC_SR_Kinase"/>
</dbReference>
<comment type="catalytic activity">
    <reaction evidence="10">
        <text>L-threonyl-[protein] + ATP = O-phospho-L-threonyl-[protein] + ADP + H(+)</text>
        <dbReference type="Rhea" id="RHEA:46608"/>
        <dbReference type="Rhea" id="RHEA-COMP:11060"/>
        <dbReference type="Rhea" id="RHEA-COMP:11605"/>
        <dbReference type="ChEBI" id="CHEBI:15378"/>
        <dbReference type="ChEBI" id="CHEBI:30013"/>
        <dbReference type="ChEBI" id="CHEBI:30616"/>
        <dbReference type="ChEBI" id="CHEBI:61977"/>
        <dbReference type="ChEBI" id="CHEBI:456216"/>
        <dbReference type="EC" id="2.7.11.1"/>
    </reaction>
</comment>
<dbReference type="AlphaFoldDB" id="A0AAV4CDL7"/>
<reference evidence="14 15" key="1">
    <citation type="journal article" date="2021" name="Elife">
        <title>Chloroplast acquisition without the gene transfer in kleptoplastic sea slugs, Plakobranchus ocellatus.</title>
        <authorList>
            <person name="Maeda T."/>
            <person name="Takahashi S."/>
            <person name="Yoshida T."/>
            <person name="Shimamura S."/>
            <person name="Takaki Y."/>
            <person name="Nagai Y."/>
            <person name="Toyoda A."/>
            <person name="Suzuki Y."/>
            <person name="Arimoto A."/>
            <person name="Ishii H."/>
            <person name="Satoh N."/>
            <person name="Nishiyama T."/>
            <person name="Hasebe M."/>
            <person name="Maruyama T."/>
            <person name="Minagawa J."/>
            <person name="Obokata J."/>
            <person name="Shigenobu S."/>
        </authorList>
    </citation>
    <scope>NUCLEOTIDE SEQUENCE [LARGE SCALE GENOMIC DNA]</scope>
</reference>
<keyword evidence="8" id="KW-0460">Magnesium</keyword>
<dbReference type="EC" id="2.7.11.1" evidence="1"/>
<comment type="caution">
    <text evidence="14">The sequence shown here is derived from an EMBL/GenBank/DDBJ whole genome shotgun (WGS) entry which is preliminary data.</text>
</comment>
<dbReference type="Pfam" id="PF00069">
    <property type="entry name" value="Pkinase"/>
    <property type="match status" value="1"/>
</dbReference>
<dbReference type="SUPFAM" id="SSF56112">
    <property type="entry name" value="Protein kinase-like (PK-like)"/>
    <property type="match status" value="1"/>
</dbReference>
<keyword evidence="4" id="KW-0479">Metal-binding</keyword>
<dbReference type="SMART" id="SM00220">
    <property type="entry name" value="S_TKc"/>
    <property type="match status" value="1"/>
</dbReference>
<evidence type="ECO:0000256" key="9">
    <source>
        <dbReference type="ARBA" id="ARBA00023306"/>
    </source>
</evidence>
<dbReference type="GO" id="GO:0004674">
    <property type="term" value="F:protein serine/threonine kinase activity"/>
    <property type="evidence" value="ECO:0007669"/>
    <property type="project" value="UniProtKB-KW"/>
</dbReference>
<keyword evidence="9" id="KW-0131">Cell cycle</keyword>
<dbReference type="EMBL" id="BLXT01006160">
    <property type="protein sequence ID" value="GFO29422.1"/>
    <property type="molecule type" value="Genomic_DNA"/>
</dbReference>
<feature type="domain" description="Protein kinase" evidence="13">
    <location>
        <begin position="1"/>
        <end position="227"/>
    </location>
</feature>
<evidence type="ECO:0000256" key="10">
    <source>
        <dbReference type="ARBA" id="ARBA00047899"/>
    </source>
</evidence>